<dbReference type="EMBL" id="CP121671">
    <property type="protein sequence ID" value="WFT73642.1"/>
    <property type="molecule type" value="Genomic_DNA"/>
</dbReference>
<evidence type="ECO:0000256" key="1">
    <source>
        <dbReference type="SAM" id="Phobius"/>
    </source>
</evidence>
<feature type="transmembrane region" description="Helical" evidence="1">
    <location>
        <begin position="42"/>
        <end position="67"/>
    </location>
</feature>
<feature type="transmembrane region" description="Helical" evidence="1">
    <location>
        <begin position="79"/>
        <end position="97"/>
    </location>
</feature>
<reference evidence="2 4" key="1">
    <citation type="submission" date="2023-04" db="EMBL/GenBank/DDBJ databases">
        <title>Genome sequence of Halobacillus naozhouensis KACC 21980.</title>
        <authorList>
            <person name="Kim S."/>
            <person name="Heo J."/>
            <person name="Kwon S.-W."/>
        </authorList>
    </citation>
    <scope>NUCLEOTIDE SEQUENCE [LARGE SCALE GENOMIC DNA]</scope>
    <source>
        <strain evidence="2 4">KCTC 13234</strain>
    </source>
</reference>
<feature type="transmembrane region" description="Helical" evidence="1">
    <location>
        <begin position="6"/>
        <end position="30"/>
    </location>
</feature>
<organism evidence="2 4">
    <name type="scientific">Halobacillus naozhouensis</name>
    <dbReference type="NCBI Taxonomy" id="554880"/>
    <lineage>
        <taxon>Bacteria</taxon>
        <taxon>Bacillati</taxon>
        <taxon>Bacillota</taxon>
        <taxon>Bacilli</taxon>
        <taxon>Bacillales</taxon>
        <taxon>Bacillaceae</taxon>
        <taxon>Halobacillus</taxon>
    </lineage>
</organism>
<evidence type="ECO:0000313" key="3">
    <source>
        <dbReference type="EMBL" id="WFT74185.1"/>
    </source>
</evidence>
<keyword evidence="1" id="KW-0812">Transmembrane</keyword>
<proteinExistence type="predicted"/>
<protein>
    <submittedName>
        <fullName evidence="2">Uncharacterized protein</fullName>
    </submittedName>
</protein>
<accession>A0ABY8IV11</accession>
<dbReference type="EMBL" id="CP121671">
    <property type="protein sequence ID" value="WFT74185.1"/>
    <property type="molecule type" value="Genomic_DNA"/>
</dbReference>
<gene>
    <name evidence="2" type="ORF">P9989_14850</name>
    <name evidence="3" type="ORF">P9989_17745</name>
</gene>
<name>A0ABY8IV11_9BACI</name>
<keyword evidence="4" id="KW-1185">Reference proteome</keyword>
<evidence type="ECO:0000313" key="4">
    <source>
        <dbReference type="Proteomes" id="UP001221597"/>
    </source>
</evidence>
<keyword evidence="1" id="KW-1133">Transmembrane helix</keyword>
<dbReference type="RefSeq" id="WP_283075649.1">
    <property type="nucleotide sequence ID" value="NZ_CP121671.1"/>
</dbReference>
<evidence type="ECO:0000313" key="2">
    <source>
        <dbReference type="EMBL" id="WFT73642.1"/>
    </source>
</evidence>
<sequence length="103" mass="12192">MNEIVWSDIVVQLITFAILILTIVLIVLAFRETIKRSKQIDNMPIIYIVIDIALILLLWFVLDFIGVNISYVVPNLMEWATKFILPWIVLYWLIRLIKSFEKK</sequence>
<keyword evidence="1" id="KW-0472">Membrane</keyword>
<dbReference type="Proteomes" id="UP001221597">
    <property type="component" value="Chromosome"/>
</dbReference>